<evidence type="ECO:0000259" key="1">
    <source>
        <dbReference type="Pfam" id="PF12680"/>
    </source>
</evidence>
<dbReference type="Proteomes" id="UP000641386">
    <property type="component" value="Unassembled WGS sequence"/>
</dbReference>
<evidence type="ECO:0000313" key="2">
    <source>
        <dbReference type="EMBL" id="GHF21067.1"/>
    </source>
</evidence>
<dbReference type="InterPro" id="IPR037401">
    <property type="entry name" value="SnoaL-like"/>
</dbReference>
<evidence type="ECO:0000313" key="3">
    <source>
        <dbReference type="Proteomes" id="UP000641386"/>
    </source>
</evidence>
<dbReference type="Gene3D" id="3.10.450.50">
    <property type="match status" value="1"/>
</dbReference>
<sequence>MPRDIASLAAAADRHDADAFVAHLAPDVKSVFANTEPVIGRENVKKATVAFWDTIEGVTHHILAIHESGDTVTVQFDIEYRRKDGKTVTLPVCNVLTFEGDLVSVSQVYADLAPLYA</sequence>
<organism evidence="2 3">
    <name type="scientific">Streptomyces spiralis</name>
    <dbReference type="NCBI Taxonomy" id="66376"/>
    <lineage>
        <taxon>Bacteria</taxon>
        <taxon>Bacillati</taxon>
        <taxon>Actinomycetota</taxon>
        <taxon>Actinomycetes</taxon>
        <taxon>Kitasatosporales</taxon>
        <taxon>Streptomycetaceae</taxon>
        <taxon>Streptomyces</taxon>
    </lineage>
</organism>
<dbReference type="RefSeq" id="WP_189908403.1">
    <property type="nucleotide sequence ID" value="NZ_BNBC01000104.1"/>
</dbReference>
<dbReference type="AlphaFoldDB" id="A0A919ASR1"/>
<proteinExistence type="predicted"/>
<dbReference type="SUPFAM" id="SSF54427">
    <property type="entry name" value="NTF2-like"/>
    <property type="match status" value="1"/>
</dbReference>
<gene>
    <name evidence="2" type="ORF">GCM10014715_89140</name>
</gene>
<protein>
    <recommendedName>
        <fullName evidence="1">SnoaL-like domain-containing protein</fullName>
    </recommendedName>
</protein>
<reference evidence="2" key="1">
    <citation type="journal article" date="2014" name="Int. J. Syst. Evol. Microbiol.">
        <title>Complete genome sequence of Corynebacterium casei LMG S-19264T (=DSM 44701T), isolated from a smear-ripened cheese.</title>
        <authorList>
            <consortium name="US DOE Joint Genome Institute (JGI-PGF)"/>
            <person name="Walter F."/>
            <person name="Albersmeier A."/>
            <person name="Kalinowski J."/>
            <person name="Ruckert C."/>
        </authorList>
    </citation>
    <scope>NUCLEOTIDE SEQUENCE</scope>
    <source>
        <strain evidence="2">JCM 3302</strain>
    </source>
</reference>
<dbReference type="Pfam" id="PF12680">
    <property type="entry name" value="SnoaL_2"/>
    <property type="match status" value="1"/>
</dbReference>
<comment type="caution">
    <text evidence="2">The sequence shown here is derived from an EMBL/GenBank/DDBJ whole genome shotgun (WGS) entry which is preliminary data.</text>
</comment>
<reference evidence="2" key="2">
    <citation type="submission" date="2020-09" db="EMBL/GenBank/DDBJ databases">
        <authorList>
            <person name="Sun Q."/>
            <person name="Ohkuma M."/>
        </authorList>
    </citation>
    <scope>NUCLEOTIDE SEQUENCE</scope>
    <source>
        <strain evidence="2">JCM 3302</strain>
    </source>
</reference>
<accession>A0A919ASR1</accession>
<feature type="domain" description="SnoaL-like" evidence="1">
    <location>
        <begin position="9"/>
        <end position="103"/>
    </location>
</feature>
<keyword evidence="3" id="KW-1185">Reference proteome</keyword>
<dbReference type="InterPro" id="IPR032710">
    <property type="entry name" value="NTF2-like_dom_sf"/>
</dbReference>
<dbReference type="EMBL" id="BNBC01000104">
    <property type="protein sequence ID" value="GHF21067.1"/>
    <property type="molecule type" value="Genomic_DNA"/>
</dbReference>
<name>A0A919ASR1_9ACTN</name>